<keyword evidence="2 6" id="KW-0597">Phosphoprotein</keyword>
<comment type="similarity">
    <text evidence="1 6 7">Belongs to the phosphohexose mutase family.</text>
</comment>
<evidence type="ECO:0000259" key="12">
    <source>
        <dbReference type="Pfam" id="PF02880"/>
    </source>
</evidence>
<dbReference type="InterPro" id="IPR005846">
    <property type="entry name" value="A-D-PHexomutase_a/b/a-III"/>
</dbReference>
<dbReference type="CDD" id="cd05802">
    <property type="entry name" value="GlmM"/>
    <property type="match status" value="1"/>
</dbReference>
<evidence type="ECO:0000256" key="8">
    <source>
        <dbReference type="RuleBase" id="RU004327"/>
    </source>
</evidence>
<evidence type="ECO:0000256" key="2">
    <source>
        <dbReference type="ARBA" id="ARBA00022553"/>
    </source>
</evidence>
<comment type="catalytic activity">
    <reaction evidence="6 8">
        <text>alpha-D-glucosamine 1-phosphate = D-glucosamine 6-phosphate</text>
        <dbReference type="Rhea" id="RHEA:23424"/>
        <dbReference type="ChEBI" id="CHEBI:58516"/>
        <dbReference type="ChEBI" id="CHEBI:58725"/>
        <dbReference type="EC" id="5.4.2.10"/>
    </reaction>
</comment>
<dbReference type="Pfam" id="PF00408">
    <property type="entry name" value="PGM_PMM_IV"/>
    <property type="match status" value="1"/>
</dbReference>
<feature type="domain" description="Alpha-D-phosphohexomutase alpha/beta/alpha" evidence="11">
    <location>
        <begin position="157"/>
        <end position="254"/>
    </location>
</feature>
<keyword evidence="14" id="KW-1185">Reference proteome</keyword>
<comment type="cofactor">
    <cofactor evidence="6">
        <name>Mg(2+)</name>
        <dbReference type="ChEBI" id="CHEBI:18420"/>
    </cofactor>
    <text evidence="6">Binds 1 Mg(2+) ion per subunit.</text>
</comment>
<dbReference type="SUPFAM" id="SSF55957">
    <property type="entry name" value="Phosphoglucomutase, C-terminal domain"/>
    <property type="match status" value="1"/>
</dbReference>
<comment type="function">
    <text evidence="6 8">Catalyzes the conversion of glucosamine-6-phosphate to glucosamine-1-phosphate.</text>
</comment>
<keyword evidence="3 6" id="KW-0479">Metal-binding</keyword>
<dbReference type="InterPro" id="IPR005845">
    <property type="entry name" value="A-D-PHexomutase_a/b/a-II"/>
</dbReference>
<organism evidence="13 14">
    <name type="scientific">Candidatus Doriopsillibacter californiensis</name>
    <dbReference type="NCBI Taxonomy" id="2970740"/>
    <lineage>
        <taxon>Bacteria</taxon>
        <taxon>Pseudomonadati</taxon>
        <taxon>Pseudomonadota</taxon>
        <taxon>Gammaproteobacteria</taxon>
        <taxon>Candidatus Tethybacterales</taxon>
        <taxon>Candidatus Persebacteraceae</taxon>
        <taxon>Candidatus Doriopsillibacter</taxon>
    </lineage>
</organism>
<comment type="PTM">
    <text evidence="6">Activated by phosphorylation.</text>
</comment>
<dbReference type="EC" id="5.4.2.10" evidence="6 8"/>
<dbReference type="InterPro" id="IPR036900">
    <property type="entry name" value="A-D-PHexomutase_C_sf"/>
</dbReference>
<reference evidence="13" key="2">
    <citation type="journal article" date="2023" name="Microbiome">
        <title>Synthase-selected sorting approach identifies a beta-lactone synthase in a nudibranch symbiotic bacterium.</title>
        <authorList>
            <person name="Dzunkova M."/>
            <person name="La Clair J.J."/>
            <person name="Tyml T."/>
            <person name="Doud D."/>
            <person name="Schulz F."/>
            <person name="Piquer-Esteban S."/>
            <person name="Porcel Sanchis D."/>
            <person name="Osborn A."/>
            <person name="Robinson D."/>
            <person name="Louie K.B."/>
            <person name="Bowen B.P."/>
            <person name="Bowers R.M."/>
            <person name="Lee J."/>
            <person name="Arnau V."/>
            <person name="Diaz-Villanueva W."/>
            <person name="Stepanauskas R."/>
            <person name="Gosliner T."/>
            <person name="Date S.V."/>
            <person name="Northen T.R."/>
            <person name="Cheng J.F."/>
            <person name="Burkart M.D."/>
            <person name="Woyke T."/>
        </authorList>
    </citation>
    <scope>NUCLEOTIDE SEQUENCE</scope>
    <source>
        <strain evidence="13">Df01</strain>
    </source>
</reference>
<dbReference type="Gene3D" id="3.30.310.50">
    <property type="entry name" value="Alpha-D-phosphohexomutase, C-terminal domain"/>
    <property type="match status" value="1"/>
</dbReference>
<evidence type="ECO:0000256" key="5">
    <source>
        <dbReference type="ARBA" id="ARBA00023235"/>
    </source>
</evidence>
<evidence type="ECO:0000256" key="4">
    <source>
        <dbReference type="ARBA" id="ARBA00022842"/>
    </source>
</evidence>
<evidence type="ECO:0000313" key="14">
    <source>
        <dbReference type="Proteomes" id="UP001168167"/>
    </source>
</evidence>
<dbReference type="InterPro" id="IPR016055">
    <property type="entry name" value="A-D-PHexomutase_a/b/a-I/II/III"/>
</dbReference>
<evidence type="ECO:0000256" key="7">
    <source>
        <dbReference type="RuleBase" id="RU004326"/>
    </source>
</evidence>
<feature type="modified residue" description="Phosphoserine" evidence="6">
    <location>
        <position position="102"/>
    </location>
</feature>
<proteinExistence type="inferred from homology"/>
<protein>
    <recommendedName>
        <fullName evidence="6 8">Phosphoglucosamine mutase</fullName>
        <ecNumber evidence="6 8">5.4.2.10</ecNumber>
    </recommendedName>
</protein>
<dbReference type="GO" id="GO:0008966">
    <property type="term" value="F:phosphoglucosamine mutase activity"/>
    <property type="evidence" value="ECO:0007669"/>
    <property type="project" value="UniProtKB-EC"/>
</dbReference>
<dbReference type="Proteomes" id="UP001168167">
    <property type="component" value="Unassembled WGS sequence"/>
</dbReference>
<feature type="domain" description="Alpha-D-phosphohexomutase alpha/beta/alpha" evidence="12">
    <location>
        <begin position="258"/>
        <end position="365"/>
    </location>
</feature>
<feature type="binding site" evidence="6">
    <location>
        <position position="241"/>
    </location>
    <ligand>
        <name>Mg(2+)</name>
        <dbReference type="ChEBI" id="CHEBI:18420"/>
    </ligand>
</feature>
<dbReference type="PRINTS" id="PR00509">
    <property type="entry name" value="PGMPMM"/>
</dbReference>
<evidence type="ECO:0000259" key="11">
    <source>
        <dbReference type="Pfam" id="PF02879"/>
    </source>
</evidence>
<dbReference type="InterPro" id="IPR006352">
    <property type="entry name" value="GlmM_bact"/>
</dbReference>
<reference evidence="13" key="1">
    <citation type="submission" date="2022-08" db="EMBL/GenBank/DDBJ databases">
        <authorList>
            <person name="Dzunkova M."/>
            <person name="La Clair J."/>
            <person name="Tyml T."/>
            <person name="Doud D."/>
            <person name="Schulz F."/>
            <person name="Piquer S."/>
            <person name="Porcel Sanchis D."/>
            <person name="Osborn A."/>
            <person name="Robinson D."/>
            <person name="Louie K.B."/>
            <person name="Bowen B.P."/>
            <person name="Bowers R."/>
            <person name="Lee J."/>
            <person name="Arnau Llombart V."/>
            <person name="Diaz Villanueva W."/>
            <person name="Gosliner T."/>
            <person name="Northen T."/>
            <person name="Cheng J.-F."/>
            <person name="Burkart M.D."/>
            <person name="Woyke T."/>
        </authorList>
    </citation>
    <scope>NUCLEOTIDE SEQUENCE</scope>
    <source>
        <strain evidence="13">Df01</strain>
    </source>
</reference>
<feature type="binding site" description="via phosphate group" evidence="6">
    <location>
        <position position="102"/>
    </location>
    <ligand>
        <name>Mg(2+)</name>
        <dbReference type="ChEBI" id="CHEBI:18420"/>
    </ligand>
</feature>
<evidence type="ECO:0000256" key="6">
    <source>
        <dbReference type="HAMAP-Rule" id="MF_01554"/>
    </source>
</evidence>
<dbReference type="NCBIfam" id="NF008139">
    <property type="entry name" value="PRK10887.1"/>
    <property type="match status" value="1"/>
</dbReference>
<dbReference type="Pfam" id="PF02879">
    <property type="entry name" value="PGM_PMM_II"/>
    <property type="match status" value="1"/>
</dbReference>
<dbReference type="InterPro" id="IPR005841">
    <property type="entry name" value="Alpha-D-phosphohexomutase_SF"/>
</dbReference>
<accession>A0ABT7QMZ5</accession>
<dbReference type="InterPro" id="IPR005844">
    <property type="entry name" value="A-D-PHexomutase_a/b/a-I"/>
</dbReference>
<evidence type="ECO:0000259" key="10">
    <source>
        <dbReference type="Pfam" id="PF02878"/>
    </source>
</evidence>
<dbReference type="PANTHER" id="PTHR42946">
    <property type="entry name" value="PHOSPHOHEXOSE MUTASE"/>
    <property type="match status" value="1"/>
</dbReference>
<dbReference type="Pfam" id="PF02880">
    <property type="entry name" value="PGM_PMM_III"/>
    <property type="match status" value="1"/>
</dbReference>
<dbReference type="InterPro" id="IPR005843">
    <property type="entry name" value="A-D-PHexomutase_C"/>
</dbReference>
<gene>
    <name evidence="6 13" type="primary">glmM</name>
    <name evidence="13" type="ORF">NQX30_06820</name>
</gene>
<dbReference type="PANTHER" id="PTHR42946:SF1">
    <property type="entry name" value="PHOSPHOGLUCOMUTASE (ALPHA-D-GLUCOSE-1,6-BISPHOSPHATE-DEPENDENT)"/>
    <property type="match status" value="1"/>
</dbReference>
<dbReference type="SUPFAM" id="SSF53738">
    <property type="entry name" value="Phosphoglucomutase, first 3 domains"/>
    <property type="match status" value="3"/>
</dbReference>
<keyword evidence="5 6" id="KW-0413">Isomerase</keyword>
<sequence length="444" mass="47157">MTQRLFGTDGVRGRIGKPPMTPDVLVRLGFAAGQVLAGNTVAPQVLISKDTRLSGYMVESALEAGFAAAGVDVLLSGPLPTSAVSYLTQTLRLSAGVVISASHNPYDDNGVKFFAADGCKLPDETEAGIEQAAMTTQSLSFVGEPGRARRLDDAAGRYVEFCKRSFPSNMSLRGKRVLVDCANGAAYHVAPPVFHELGAEVIPFCDKPDGFNINVNCGVMEPAAAAQKTAACGANVGVILDGDADRVFLADETGTIHNGDALLYLIAQAEHQRGNTLQGVAGTIMSNLALEQALATMGTDFYRADVGDRRVLQALVKNDWPLGGETSGHIVLRWLHSTGDGIIAALQVLAIMCETGKPLSELLANFHPLPQCSRNVKVADKRKALENNVVQQALSEVETRLRGHGRIVVRPSGTEEFVRIMVEAENKTFAQAAADEIYAALTAV</sequence>
<keyword evidence="4 6" id="KW-0460">Magnesium</keyword>
<comment type="caution">
    <text evidence="13">The sequence shown here is derived from an EMBL/GenBank/DDBJ whole genome shotgun (WGS) entry which is preliminary data.</text>
</comment>
<evidence type="ECO:0000256" key="1">
    <source>
        <dbReference type="ARBA" id="ARBA00010231"/>
    </source>
</evidence>
<dbReference type="InterPro" id="IPR016066">
    <property type="entry name" value="A-D-PHexomutase_CS"/>
</dbReference>
<feature type="binding site" evidence="6">
    <location>
        <position position="245"/>
    </location>
    <ligand>
        <name>Mg(2+)</name>
        <dbReference type="ChEBI" id="CHEBI:18420"/>
    </ligand>
</feature>
<evidence type="ECO:0000259" key="9">
    <source>
        <dbReference type="Pfam" id="PF00408"/>
    </source>
</evidence>
<dbReference type="Pfam" id="PF02878">
    <property type="entry name" value="PGM_PMM_I"/>
    <property type="match status" value="1"/>
</dbReference>
<feature type="domain" description="Alpha-D-phosphohexomutase alpha/beta/alpha" evidence="10">
    <location>
        <begin position="4"/>
        <end position="136"/>
    </location>
</feature>
<dbReference type="EMBL" id="JANQAO010000003">
    <property type="protein sequence ID" value="MDM5148073.1"/>
    <property type="molecule type" value="Genomic_DNA"/>
</dbReference>
<evidence type="ECO:0000313" key="13">
    <source>
        <dbReference type="EMBL" id="MDM5148073.1"/>
    </source>
</evidence>
<feature type="active site" description="Phosphoserine intermediate" evidence="6">
    <location>
        <position position="102"/>
    </location>
</feature>
<dbReference type="NCBIfam" id="TIGR01455">
    <property type="entry name" value="glmM"/>
    <property type="match status" value="1"/>
</dbReference>
<dbReference type="Gene3D" id="3.40.120.10">
    <property type="entry name" value="Alpha-D-Glucose-1,6-Bisphosphate, subunit A, domain 3"/>
    <property type="match status" value="3"/>
</dbReference>
<name>A0ABT7QMZ5_9GAMM</name>
<evidence type="ECO:0000256" key="3">
    <source>
        <dbReference type="ARBA" id="ARBA00022723"/>
    </source>
</evidence>
<feature type="domain" description="Alpha-D-phosphohexomutase C-terminal" evidence="9">
    <location>
        <begin position="375"/>
        <end position="438"/>
    </location>
</feature>
<dbReference type="PROSITE" id="PS00710">
    <property type="entry name" value="PGM_PMM"/>
    <property type="match status" value="1"/>
</dbReference>
<dbReference type="InterPro" id="IPR050060">
    <property type="entry name" value="Phosphoglucosamine_mutase"/>
</dbReference>
<dbReference type="HAMAP" id="MF_01554_B">
    <property type="entry name" value="GlmM_B"/>
    <property type="match status" value="1"/>
</dbReference>
<feature type="binding site" evidence="6">
    <location>
        <position position="243"/>
    </location>
    <ligand>
        <name>Mg(2+)</name>
        <dbReference type="ChEBI" id="CHEBI:18420"/>
    </ligand>
</feature>